<dbReference type="KEGG" id="sgi:SGRAN_3911"/>
<evidence type="ECO:0000313" key="2">
    <source>
        <dbReference type="Proteomes" id="UP000058599"/>
    </source>
</evidence>
<dbReference type="InterPro" id="IPR013321">
    <property type="entry name" value="Arc_rbn_hlx_hlx"/>
</dbReference>
<dbReference type="Gene3D" id="1.10.1220.10">
    <property type="entry name" value="Met repressor-like"/>
    <property type="match status" value="1"/>
</dbReference>
<reference evidence="1 2" key="1">
    <citation type="journal article" date="2016" name="BMC Genomics">
        <title>Genomic analysis of the nitrate-respiring Sphingopyxis granuli (formerly Sphingomonas macrogoltabida) strain TFA.</title>
        <authorList>
            <person name="Garcia-Romero I."/>
            <person name="Perez-Pulido A.J."/>
            <person name="Gonzalez-Flores Y.E."/>
            <person name="Reyes-Ramirez F."/>
            <person name="Santero E."/>
            <person name="Floriano B."/>
        </authorList>
    </citation>
    <scope>NUCLEOTIDE SEQUENCE [LARGE SCALE GENOMIC DNA]</scope>
    <source>
        <strain evidence="1 2">TFA</strain>
    </source>
</reference>
<sequence>MLAIRLDKELEERLAAAARRSGRTKTALARKAIEEYIEDLEDIALLEEALNQPDAGKTVSIEQMRRELGLDA</sequence>
<organism evidence="1 2">
    <name type="scientific">Sphingopyxis granuli</name>
    <dbReference type="NCBI Taxonomy" id="267128"/>
    <lineage>
        <taxon>Bacteria</taxon>
        <taxon>Pseudomonadati</taxon>
        <taxon>Pseudomonadota</taxon>
        <taxon>Alphaproteobacteria</taxon>
        <taxon>Sphingomonadales</taxon>
        <taxon>Sphingomonadaceae</taxon>
        <taxon>Sphingopyxis</taxon>
    </lineage>
</organism>
<dbReference type="Pfam" id="PF19807">
    <property type="entry name" value="DUF6290"/>
    <property type="match status" value="1"/>
</dbReference>
<keyword evidence="2" id="KW-1185">Reference proteome</keyword>
<protein>
    <submittedName>
        <fullName evidence="1">CopG family transcriptional regulator</fullName>
    </submittedName>
</protein>
<dbReference type="RefSeq" id="WP_067111430.1">
    <property type="nucleotide sequence ID" value="NZ_CP012199.1"/>
</dbReference>
<name>A0AA86GNA6_9SPHN</name>
<dbReference type="AlphaFoldDB" id="A0AA86GNA6"/>
<dbReference type="SUPFAM" id="SSF47598">
    <property type="entry name" value="Ribbon-helix-helix"/>
    <property type="match status" value="1"/>
</dbReference>
<gene>
    <name evidence="1" type="ORF">SGRAN_3911</name>
</gene>
<dbReference type="InterPro" id="IPR046257">
    <property type="entry name" value="DUF6290"/>
</dbReference>
<dbReference type="InterPro" id="IPR010985">
    <property type="entry name" value="Ribbon_hlx_hlx"/>
</dbReference>
<dbReference type="EMBL" id="CP012199">
    <property type="protein sequence ID" value="AMG76242.1"/>
    <property type="molecule type" value="Genomic_DNA"/>
</dbReference>
<dbReference type="GO" id="GO:0006355">
    <property type="term" value="P:regulation of DNA-templated transcription"/>
    <property type="evidence" value="ECO:0007669"/>
    <property type="project" value="InterPro"/>
</dbReference>
<evidence type="ECO:0000313" key="1">
    <source>
        <dbReference type="EMBL" id="AMG76242.1"/>
    </source>
</evidence>
<accession>A0AA86GNA6</accession>
<proteinExistence type="predicted"/>
<dbReference type="Proteomes" id="UP000058599">
    <property type="component" value="Chromosome"/>
</dbReference>